<gene>
    <name evidence="1" type="ORF">BN851_0095560</name>
</gene>
<name>A0A090MDH7_9HYPO</name>
<accession>A0A090MDH7</accession>
<sequence length="133" mass="15442">MLGFGKRAPDETSKFRNAVKNHIDTFFRSWGWYAWCQLYETDGRRPETFLTSYCRLFHSRIWADFLPGSPNWTQAHIVTGLDMSGPDIPCPTTESEAEDDLIGLFFLLEHTQDWEHNVRAKVDTISPTRSFPL</sequence>
<evidence type="ECO:0000313" key="1">
    <source>
        <dbReference type="EMBL" id="CEG03715.1"/>
    </source>
</evidence>
<dbReference type="AlphaFoldDB" id="A0A090MDH7"/>
<protein>
    <submittedName>
        <fullName evidence="1">WGS project CBMG000000000 data, contig CS5907-c001932</fullName>
    </submittedName>
</protein>
<reference evidence="1" key="1">
    <citation type="submission" date="2013-05" db="EMBL/GenBank/DDBJ databases">
        <title>Draft genome sequences of six wheat associated Fusarium spp. isolates.</title>
        <authorList>
            <person name="Moolhuijzen P.M."/>
            <person name="Manners J.M."/>
            <person name="Wilcox S."/>
            <person name="Bellgard M.I."/>
            <person name="Gardiner D.M."/>
        </authorList>
    </citation>
    <scope>NUCLEOTIDE SEQUENCE</scope>
    <source>
        <strain evidence="1">CS5907</strain>
    </source>
</reference>
<dbReference type="EMBL" id="CBMG010001928">
    <property type="protein sequence ID" value="CEG03715.1"/>
    <property type="molecule type" value="Genomic_DNA"/>
</dbReference>
<proteinExistence type="predicted"/>
<comment type="caution">
    <text evidence="1">The sequence shown here is derived from an EMBL/GenBank/DDBJ whole genome shotgun (WGS) entry which is preliminary data.</text>
</comment>
<organism evidence="1">
    <name type="scientific">Fusarium acuminatum CS5907</name>
    <dbReference type="NCBI Taxonomy" id="1318461"/>
    <lineage>
        <taxon>Eukaryota</taxon>
        <taxon>Fungi</taxon>
        <taxon>Dikarya</taxon>
        <taxon>Ascomycota</taxon>
        <taxon>Pezizomycotina</taxon>
        <taxon>Sordariomycetes</taxon>
        <taxon>Hypocreomycetidae</taxon>
        <taxon>Hypocreales</taxon>
        <taxon>Nectriaceae</taxon>
        <taxon>Fusarium</taxon>
        <taxon>Fusarium tricinctum species complex</taxon>
    </lineage>
</organism>